<organism evidence="2 3">
    <name type="scientific">Candidatus Wallbacteria bacterium HGW-Wallbacteria-1</name>
    <dbReference type="NCBI Taxonomy" id="2013854"/>
    <lineage>
        <taxon>Bacteria</taxon>
        <taxon>Candidatus Walliibacteriota</taxon>
    </lineage>
</organism>
<dbReference type="Gene3D" id="3.20.20.370">
    <property type="entry name" value="Glycoside hydrolase/deacetylase"/>
    <property type="match status" value="1"/>
</dbReference>
<evidence type="ECO:0000313" key="2">
    <source>
        <dbReference type="EMBL" id="PKK88741.1"/>
    </source>
</evidence>
<dbReference type="AlphaFoldDB" id="A0A2N1PK84"/>
<dbReference type="GO" id="GO:0005975">
    <property type="term" value="P:carbohydrate metabolic process"/>
    <property type="evidence" value="ECO:0007669"/>
    <property type="project" value="InterPro"/>
</dbReference>
<comment type="caution">
    <text evidence="2">The sequence shown here is derived from an EMBL/GenBank/DDBJ whole genome shotgun (WGS) entry which is preliminary data.</text>
</comment>
<name>A0A2N1PK84_9BACT</name>
<gene>
    <name evidence="2" type="ORF">CVV64_17635</name>
</gene>
<feature type="domain" description="DUF7033" evidence="1">
    <location>
        <begin position="199"/>
        <end position="263"/>
    </location>
</feature>
<dbReference type="CDD" id="cd10931">
    <property type="entry name" value="CE4_u7"/>
    <property type="match status" value="1"/>
</dbReference>
<proteinExistence type="predicted"/>
<dbReference type="Pfam" id="PF23019">
    <property type="entry name" value="DUF7033"/>
    <property type="match status" value="1"/>
</dbReference>
<dbReference type="Proteomes" id="UP000233256">
    <property type="component" value="Unassembled WGS sequence"/>
</dbReference>
<dbReference type="InterPro" id="IPR011330">
    <property type="entry name" value="Glyco_hydro/deAcase_b/a-brl"/>
</dbReference>
<evidence type="ECO:0000313" key="3">
    <source>
        <dbReference type="Proteomes" id="UP000233256"/>
    </source>
</evidence>
<evidence type="ECO:0000259" key="1">
    <source>
        <dbReference type="Pfam" id="PF23019"/>
    </source>
</evidence>
<accession>A0A2N1PK84</accession>
<dbReference type="SUPFAM" id="SSF88713">
    <property type="entry name" value="Glycoside hydrolase/deacetylase"/>
    <property type="match status" value="1"/>
</dbReference>
<reference evidence="2 3" key="1">
    <citation type="journal article" date="2017" name="ISME J.">
        <title>Potential for microbial H2 and metal transformations associated with novel bacteria and archaea in deep terrestrial subsurface sediments.</title>
        <authorList>
            <person name="Hernsdorf A.W."/>
            <person name="Amano Y."/>
            <person name="Miyakawa K."/>
            <person name="Ise K."/>
            <person name="Suzuki Y."/>
            <person name="Anantharaman K."/>
            <person name="Probst A."/>
            <person name="Burstein D."/>
            <person name="Thomas B.C."/>
            <person name="Banfield J.F."/>
        </authorList>
    </citation>
    <scope>NUCLEOTIDE SEQUENCE [LARGE SCALE GENOMIC DNA]</scope>
    <source>
        <strain evidence="2">HGW-Wallbacteria-1</strain>
    </source>
</reference>
<dbReference type="InterPro" id="IPR054297">
    <property type="entry name" value="DUF7033"/>
</dbReference>
<dbReference type="EMBL" id="PGXC01000036">
    <property type="protein sequence ID" value="PKK88741.1"/>
    <property type="molecule type" value="Genomic_DNA"/>
</dbReference>
<sequence>MSCKIEIELPFAGFNELSWTVSVLFGDILGLDYSVKPWDRPLHRFTVSGQGHVDLTDSFFNRFSGSLDYLSTANIPSCVAMVNTEFCPERDLPVLFIGPVMDDDAGMELSDGGLNIMSARNSISWDCDILASAFFMLSRWEETAAFITAGYPERMLAAANEMSDGPGAALDEEGINGRAYRWSVAAGLVHDHLSEKPWPEPLDQHGRFPATASLAAKCGFLNRPIVNEYAMTLLSMLRKVGFDGGCRQKGFSVIPTHDVDWVTYSKPWITVAYDLLKRHSPVLAMERVAALAGIGNPWDKFDWLMGVSEAAGVKSRFYLMAAGEHCLDGNCGRNRESLARLVSRIRARNHEIGFHPGYSTFEDHSEWIEQKERLEEILGTEVKEGRQHYLRCAAPWTWRVWEEAGMEIDSTMGYADQQGFRCGTGDTYRLFDVLLREPMKLRERPLVMMDGTLAHYRGFDSRGALSAYSAYRTVAHKYSTDLTMLIHNSHLDNMDWKGWSRAWKEFMVRK</sequence>
<protein>
    <recommendedName>
        <fullName evidence="1">DUF7033 domain-containing protein</fullName>
    </recommendedName>
</protein>